<reference evidence="3" key="1">
    <citation type="submission" date="2017-01" db="EMBL/GenBank/DDBJ databases">
        <authorList>
            <person name="Wang Y."/>
            <person name="White M."/>
            <person name="Kvist S."/>
            <person name="Moncalvo J.-M."/>
        </authorList>
    </citation>
    <scope>NUCLEOTIDE SEQUENCE [LARGE SCALE GENOMIC DNA]</scope>
    <source>
        <strain evidence="3">ID-206-W2</strain>
    </source>
</reference>
<dbReference type="Proteomes" id="UP000187429">
    <property type="component" value="Unassembled WGS sequence"/>
</dbReference>
<evidence type="ECO:0000313" key="2">
    <source>
        <dbReference type="EMBL" id="OMJ20627.1"/>
    </source>
</evidence>
<evidence type="ECO:0000256" key="1">
    <source>
        <dbReference type="SAM" id="MobiDB-lite"/>
    </source>
</evidence>
<accession>A0A1R1Y0Z9</accession>
<organism evidence="2 3">
    <name type="scientific">Smittium culicis</name>
    <dbReference type="NCBI Taxonomy" id="133412"/>
    <lineage>
        <taxon>Eukaryota</taxon>
        <taxon>Fungi</taxon>
        <taxon>Fungi incertae sedis</taxon>
        <taxon>Zoopagomycota</taxon>
        <taxon>Kickxellomycotina</taxon>
        <taxon>Harpellomycetes</taxon>
        <taxon>Harpellales</taxon>
        <taxon>Legeriomycetaceae</taxon>
        <taxon>Smittium</taxon>
    </lineage>
</organism>
<name>A0A1R1Y0Z9_9FUNG</name>
<dbReference type="EMBL" id="LSSM01002705">
    <property type="protein sequence ID" value="OMJ20627.1"/>
    <property type="molecule type" value="Genomic_DNA"/>
</dbReference>
<gene>
    <name evidence="2" type="ORF">AYI69_g6138</name>
</gene>
<feature type="region of interest" description="Disordered" evidence="1">
    <location>
        <begin position="105"/>
        <end position="136"/>
    </location>
</feature>
<protein>
    <submittedName>
        <fullName evidence="2">Uncharacterized protein</fullName>
    </submittedName>
</protein>
<evidence type="ECO:0000313" key="3">
    <source>
        <dbReference type="Proteomes" id="UP000187429"/>
    </source>
</evidence>
<proteinExistence type="predicted"/>
<keyword evidence="3" id="KW-1185">Reference proteome</keyword>
<dbReference type="AlphaFoldDB" id="A0A1R1Y0Z9"/>
<comment type="caution">
    <text evidence="2">The sequence shown here is derived from an EMBL/GenBank/DDBJ whole genome shotgun (WGS) entry which is preliminary data.</text>
</comment>
<sequence>MHKLNQDQNVGYCVFDGANSKSLYNKCEYYPEMETIIIESLLRTQKIDLTPKRSQRLAKLAPKTPIQAKFEGLSFEKTTLEKGTARGPKQKGCLDRLGLNKTKVDIKKRTVSKSPAPSSTKKGKRTKNTAHSQLEI</sequence>